<dbReference type="InterPro" id="IPR022882">
    <property type="entry name" value="tRNA_adenine-N6_MeTrfase"/>
</dbReference>
<evidence type="ECO:0000256" key="1">
    <source>
        <dbReference type="ARBA" id="ARBA00022490"/>
    </source>
</evidence>
<feature type="domain" description="Methyltransferase small" evidence="7">
    <location>
        <begin position="50"/>
        <end position="189"/>
    </location>
</feature>
<dbReference type="GO" id="GO:0016430">
    <property type="term" value="F:tRNA (adenine-N6)-methyltransferase activity"/>
    <property type="evidence" value="ECO:0007669"/>
    <property type="project" value="UniProtKB-UniRule"/>
</dbReference>
<proteinExistence type="inferred from homology"/>
<dbReference type="GO" id="GO:0005737">
    <property type="term" value="C:cytoplasm"/>
    <property type="evidence" value="ECO:0007669"/>
    <property type="project" value="UniProtKB-SubCell"/>
</dbReference>
<dbReference type="InterPro" id="IPR029063">
    <property type="entry name" value="SAM-dependent_MTases_sf"/>
</dbReference>
<dbReference type="HAMAP" id="MF_01872">
    <property type="entry name" value="tRNA_methyltr_YfiC"/>
    <property type="match status" value="1"/>
</dbReference>
<dbReference type="PROSITE" id="PS00092">
    <property type="entry name" value="N6_MTASE"/>
    <property type="match status" value="1"/>
</dbReference>
<dbReference type="SUPFAM" id="SSF53335">
    <property type="entry name" value="S-adenosyl-L-methionine-dependent methyltransferases"/>
    <property type="match status" value="1"/>
</dbReference>
<dbReference type="InterPro" id="IPR002052">
    <property type="entry name" value="DNA_methylase_N6_adenine_CS"/>
</dbReference>
<evidence type="ECO:0000256" key="2">
    <source>
        <dbReference type="ARBA" id="ARBA00022603"/>
    </source>
</evidence>
<dbReference type="CDD" id="cd02440">
    <property type="entry name" value="AdoMet_MTases"/>
    <property type="match status" value="1"/>
</dbReference>
<evidence type="ECO:0000256" key="3">
    <source>
        <dbReference type="ARBA" id="ARBA00022679"/>
    </source>
</evidence>
<organism evidence="8 9">
    <name type="scientific">Yersinia intermedia</name>
    <dbReference type="NCBI Taxonomy" id="631"/>
    <lineage>
        <taxon>Bacteria</taxon>
        <taxon>Pseudomonadati</taxon>
        <taxon>Pseudomonadota</taxon>
        <taxon>Gammaproteobacteria</taxon>
        <taxon>Enterobacterales</taxon>
        <taxon>Yersiniaceae</taxon>
        <taxon>Yersinia</taxon>
    </lineage>
</organism>
<dbReference type="GO" id="GO:0003676">
    <property type="term" value="F:nucleic acid binding"/>
    <property type="evidence" value="ECO:0007669"/>
    <property type="project" value="InterPro"/>
</dbReference>
<keyword evidence="4 6" id="KW-0949">S-adenosyl-L-methionine</keyword>
<evidence type="ECO:0000313" key="8">
    <source>
        <dbReference type="EMBL" id="CNF72023.1"/>
    </source>
</evidence>
<name>A0A0T9M7I0_YERIN</name>
<evidence type="ECO:0000259" key="7">
    <source>
        <dbReference type="Pfam" id="PF05175"/>
    </source>
</evidence>
<dbReference type="STRING" id="631.CH53_689"/>
<reference evidence="8 9" key="1">
    <citation type="submission" date="2015-03" db="EMBL/GenBank/DDBJ databases">
        <authorList>
            <person name="Murphy D."/>
        </authorList>
    </citation>
    <scope>NUCLEOTIDE SEQUENCE [LARGE SCALE GENOMIC DNA]</scope>
    <source>
        <strain evidence="8 9">BR165/97</strain>
    </source>
</reference>
<keyword evidence="5 6" id="KW-0819">tRNA processing</keyword>
<dbReference type="Pfam" id="PF05175">
    <property type="entry name" value="MTS"/>
    <property type="match status" value="1"/>
</dbReference>
<evidence type="ECO:0000256" key="5">
    <source>
        <dbReference type="ARBA" id="ARBA00022694"/>
    </source>
</evidence>
<sequence length="259" mass="29038">MLRRLWILVTNVGDQLKKKPALRGGGFTFKQFFVAHDCCAMKVGTDGVLLGAWVPVEKARKVLDIGCGSGLIALMIAQRSTSEVLIDGVELEPEAARQASSNAALSPWAERVCIYEQDVHQFAENHPHQYDLIVSNPPYFAPAVACRDEARDTARYTGSLTHDALLNCAEKLITENGVFCVVLPHDLGIELSRRAVQQNWYVRCQVDIRDRPGKPLNRMLLTLSRQPGETEYQHLALRQSEGVYSAEFCQLISEFYLNY</sequence>
<evidence type="ECO:0000256" key="6">
    <source>
        <dbReference type="HAMAP-Rule" id="MF_01872"/>
    </source>
</evidence>
<dbReference type="GO" id="GO:0008033">
    <property type="term" value="P:tRNA processing"/>
    <property type="evidence" value="ECO:0007669"/>
    <property type="project" value="UniProtKB-UniRule"/>
</dbReference>
<dbReference type="PANTHER" id="PTHR47739">
    <property type="entry name" value="TRNA1(VAL) (ADENINE(37)-N6)-METHYLTRANSFERASE"/>
    <property type="match status" value="1"/>
</dbReference>
<dbReference type="Gene3D" id="3.40.50.150">
    <property type="entry name" value="Vaccinia Virus protein VP39"/>
    <property type="match status" value="1"/>
</dbReference>
<dbReference type="eggNOG" id="COG4123">
    <property type="taxonomic scope" value="Bacteria"/>
</dbReference>
<dbReference type="NCBIfam" id="NF047853">
    <property type="entry name" value="tRm6a37MtseTrmN"/>
    <property type="match status" value="1"/>
</dbReference>
<dbReference type="InterPro" id="IPR007848">
    <property type="entry name" value="Small_mtfrase_dom"/>
</dbReference>
<dbReference type="EMBL" id="CPZJ01000007">
    <property type="protein sequence ID" value="CNF72023.1"/>
    <property type="molecule type" value="Genomic_DNA"/>
</dbReference>
<keyword evidence="2 6" id="KW-0489">Methyltransferase</keyword>
<dbReference type="PANTHER" id="PTHR47739:SF1">
    <property type="entry name" value="TRNA1(VAL) (ADENINE(37)-N6)-METHYLTRANSFERASE"/>
    <property type="match status" value="1"/>
</dbReference>
<comment type="function">
    <text evidence="6">Specifically methylates the adenine in position 37 of tRNA(1)(Val) (anticodon cmo5UAC).</text>
</comment>
<accession>A0A0T9M7I0</accession>
<evidence type="ECO:0000313" key="9">
    <source>
        <dbReference type="Proteomes" id="UP000038750"/>
    </source>
</evidence>
<keyword evidence="1 6" id="KW-0963">Cytoplasm</keyword>
<comment type="subcellular location">
    <subcellularLocation>
        <location evidence="6">Cytoplasm</location>
    </subcellularLocation>
</comment>
<dbReference type="PRINTS" id="PR00507">
    <property type="entry name" value="N12N6MTFRASE"/>
</dbReference>
<dbReference type="GO" id="GO:0032259">
    <property type="term" value="P:methylation"/>
    <property type="evidence" value="ECO:0007669"/>
    <property type="project" value="UniProtKB-KW"/>
</dbReference>
<dbReference type="InterPro" id="IPR050210">
    <property type="entry name" value="tRNA_Adenine-N(6)_MTase"/>
</dbReference>
<dbReference type="Proteomes" id="UP000038750">
    <property type="component" value="Unassembled WGS sequence"/>
</dbReference>
<dbReference type="EC" id="2.1.1.223" evidence="6"/>
<dbReference type="AlphaFoldDB" id="A0A0T9M7I0"/>
<comment type="catalytic activity">
    <reaction evidence="6">
        <text>adenosine(37) in tRNA1(Val) + S-adenosyl-L-methionine = N(6)-methyladenosine(37) in tRNA1(Val) + S-adenosyl-L-homocysteine + H(+)</text>
        <dbReference type="Rhea" id="RHEA:43160"/>
        <dbReference type="Rhea" id="RHEA-COMP:10369"/>
        <dbReference type="Rhea" id="RHEA-COMP:10370"/>
        <dbReference type="ChEBI" id="CHEBI:15378"/>
        <dbReference type="ChEBI" id="CHEBI:57856"/>
        <dbReference type="ChEBI" id="CHEBI:59789"/>
        <dbReference type="ChEBI" id="CHEBI:74411"/>
        <dbReference type="ChEBI" id="CHEBI:74449"/>
        <dbReference type="EC" id="2.1.1.223"/>
    </reaction>
</comment>
<evidence type="ECO:0000256" key="4">
    <source>
        <dbReference type="ARBA" id="ARBA00022691"/>
    </source>
</evidence>
<keyword evidence="3 6" id="KW-0808">Transferase</keyword>
<gene>
    <name evidence="8" type="primary">yfiC</name>
    <name evidence="8" type="ORF">ERS008530_01920</name>
</gene>
<protein>
    <recommendedName>
        <fullName evidence="6">tRNA1(Val) (adenine(37)-N6)-methyltransferase</fullName>
        <ecNumber evidence="6">2.1.1.223</ecNumber>
    </recommendedName>
    <alternativeName>
        <fullName evidence="6">tRNA m6A37 methyltransferase</fullName>
    </alternativeName>
</protein>
<comment type="similarity">
    <text evidence="6">Belongs to the methyltransferase superfamily. tRNA (adenine-N(6)-)-methyltransferase family.</text>
</comment>